<feature type="compositionally biased region" description="Basic residues" evidence="1">
    <location>
        <begin position="1"/>
        <end position="10"/>
    </location>
</feature>
<feature type="region of interest" description="Disordered" evidence="1">
    <location>
        <begin position="249"/>
        <end position="270"/>
    </location>
</feature>
<evidence type="ECO:0000313" key="2">
    <source>
        <dbReference type="EMBL" id="TXR51760.1"/>
    </source>
</evidence>
<name>A0A5C8Z497_9ACTN</name>
<dbReference type="InterPro" id="IPR025447">
    <property type="entry name" value="DUF4192"/>
</dbReference>
<comment type="caution">
    <text evidence="2">The sequence shown here is derived from an EMBL/GenBank/DDBJ whole genome shotgun (WGS) entry which is preliminary data.</text>
</comment>
<feature type="compositionally biased region" description="Gly residues" evidence="1">
    <location>
        <begin position="250"/>
        <end position="262"/>
    </location>
</feature>
<accession>A0A5C8Z497</accession>
<sequence>MSRAVRRAPTGRRAAQPAGQPSTGGVRGRRGDRTPGHGGPVEPAQQPGRSVIRSSSPFEVLALAESTLGFRPRESLLVVGLRGPRWRTGLVARVDVAAADEPEVVGSLVHHLLADGAGRCFVALVTDAGGAPVERGRRRLTLVPPPRGPQDEDAHPAGPRGLLGLPGADRAERVCAALVAAGIEPEPWLVHRGRLYSYSCDLSCCPRDGLPLDRVASTRVAAEAVLAGRVVTADREGWERGLRRAVAAAGTGGAGGPGGPGGPHEPDEAGDAAVASALAGLDRRRRPASPDVRRTWRRVLAAEEAAPGAVLRLDAADAALLLDGLTRLPLRDHLLAAAVPQALPELARSGTPLVDPGAALAVLQQLARRAPLRWRAAATGCAAYVAWCTGAAPAAGVWAEAALELDPEHSLSALVLQAVSIGMPPPGRERATGAGGPGHR</sequence>
<dbReference type="Proteomes" id="UP000321234">
    <property type="component" value="Unassembled WGS sequence"/>
</dbReference>
<organism evidence="2 3">
    <name type="scientific">Quadrisphaera setariae</name>
    <dbReference type="NCBI Taxonomy" id="2593304"/>
    <lineage>
        <taxon>Bacteria</taxon>
        <taxon>Bacillati</taxon>
        <taxon>Actinomycetota</taxon>
        <taxon>Actinomycetes</taxon>
        <taxon>Kineosporiales</taxon>
        <taxon>Kineosporiaceae</taxon>
        <taxon>Quadrisphaera</taxon>
    </lineage>
</organism>
<keyword evidence="3" id="KW-1185">Reference proteome</keyword>
<feature type="region of interest" description="Disordered" evidence="1">
    <location>
        <begin position="140"/>
        <end position="159"/>
    </location>
</feature>
<evidence type="ECO:0000256" key="1">
    <source>
        <dbReference type="SAM" id="MobiDB-lite"/>
    </source>
</evidence>
<reference evidence="2 3" key="1">
    <citation type="submission" date="2019-07" db="EMBL/GenBank/DDBJ databases">
        <title>Quadrisphaera sp. strain DD2A genome sequencing and assembly.</title>
        <authorList>
            <person name="Kim I."/>
        </authorList>
    </citation>
    <scope>NUCLEOTIDE SEQUENCE [LARGE SCALE GENOMIC DNA]</scope>
    <source>
        <strain evidence="2 3">DD2A</strain>
    </source>
</reference>
<dbReference type="Pfam" id="PF13830">
    <property type="entry name" value="DUF4192"/>
    <property type="match status" value="1"/>
</dbReference>
<protein>
    <submittedName>
        <fullName evidence="2">DUF4192 domain-containing protein</fullName>
    </submittedName>
</protein>
<dbReference type="AlphaFoldDB" id="A0A5C8Z497"/>
<feature type="region of interest" description="Disordered" evidence="1">
    <location>
        <begin position="1"/>
        <end position="52"/>
    </location>
</feature>
<gene>
    <name evidence="2" type="ORF">FMM08_21095</name>
</gene>
<proteinExistence type="predicted"/>
<evidence type="ECO:0000313" key="3">
    <source>
        <dbReference type="Proteomes" id="UP000321234"/>
    </source>
</evidence>
<dbReference type="EMBL" id="VKAC01000017">
    <property type="protein sequence ID" value="TXR51760.1"/>
    <property type="molecule type" value="Genomic_DNA"/>
</dbReference>
<dbReference type="OrthoDB" id="4954868at2"/>